<dbReference type="Gene3D" id="3.10.180.10">
    <property type="entry name" value="2,3-Dihydroxybiphenyl 1,2-Dioxygenase, domain 1"/>
    <property type="match status" value="1"/>
</dbReference>
<evidence type="ECO:0000313" key="3">
    <source>
        <dbReference type="Proteomes" id="UP000243180"/>
    </source>
</evidence>
<sequence length="146" mass="16342">MVTLGHVVFYVRDLEKSTAFYRDVVGLEVAGRIFNGRAAMLTGGATHHELLLIEVGAAPGPLPGRRIGLYHVGWKVGDSLDDLRRVRDRVHAHGHDIEGMSDHTVSQSLYLRDPDGNEIELFVDDPGVDWRHAQEWMEAPVKPLRL</sequence>
<evidence type="ECO:0000313" key="2">
    <source>
        <dbReference type="EMBL" id="BAV32546.1"/>
    </source>
</evidence>
<dbReference type="PROSITE" id="PS51819">
    <property type="entry name" value="VOC"/>
    <property type="match status" value="1"/>
</dbReference>
<dbReference type="InterPro" id="IPR004360">
    <property type="entry name" value="Glyas_Fos-R_dOase_dom"/>
</dbReference>
<dbReference type="EMBL" id="AP014879">
    <property type="protein sequence ID" value="BAV32546.1"/>
    <property type="molecule type" value="Genomic_DNA"/>
</dbReference>
<proteinExistence type="predicted"/>
<dbReference type="SUPFAM" id="SSF54593">
    <property type="entry name" value="Glyoxalase/Bleomycin resistance protein/Dihydroxybiphenyl dioxygenase"/>
    <property type="match status" value="1"/>
</dbReference>
<dbReference type="RefSeq" id="WP_096359220.1">
    <property type="nucleotide sequence ID" value="NZ_AP014879.1"/>
</dbReference>
<dbReference type="KEGG" id="slim:SCL_0224"/>
<feature type="domain" description="VOC" evidence="1">
    <location>
        <begin position="3"/>
        <end position="124"/>
    </location>
</feature>
<dbReference type="Proteomes" id="UP000243180">
    <property type="component" value="Chromosome"/>
</dbReference>
<organism evidence="2 3">
    <name type="scientific">Sulfuricaulis limicola</name>
    <dbReference type="NCBI Taxonomy" id="1620215"/>
    <lineage>
        <taxon>Bacteria</taxon>
        <taxon>Pseudomonadati</taxon>
        <taxon>Pseudomonadota</taxon>
        <taxon>Gammaproteobacteria</taxon>
        <taxon>Acidiferrobacterales</taxon>
        <taxon>Acidiferrobacteraceae</taxon>
        <taxon>Sulfuricaulis</taxon>
    </lineage>
</organism>
<dbReference type="InterPro" id="IPR029068">
    <property type="entry name" value="Glyas_Bleomycin-R_OHBP_Dase"/>
</dbReference>
<dbReference type="PANTHER" id="PTHR43279:SF1">
    <property type="entry name" value="CATECHOL-2,3-DIOXYGENASE"/>
    <property type="match status" value="1"/>
</dbReference>
<dbReference type="AlphaFoldDB" id="A0A1B4XCP1"/>
<keyword evidence="3" id="KW-1185">Reference proteome</keyword>
<dbReference type="InParanoid" id="A0A1B4XCP1"/>
<dbReference type="InterPro" id="IPR037523">
    <property type="entry name" value="VOC_core"/>
</dbReference>
<dbReference type="OrthoDB" id="9804944at2"/>
<dbReference type="PANTHER" id="PTHR43279">
    <property type="entry name" value="CATECHOL-2,3-DIOXYGENASE"/>
    <property type="match status" value="1"/>
</dbReference>
<accession>A0A1B4XCP1</accession>
<dbReference type="Pfam" id="PF00903">
    <property type="entry name" value="Glyoxalase"/>
    <property type="match status" value="1"/>
</dbReference>
<name>A0A1B4XCP1_9GAMM</name>
<protein>
    <submittedName>
        <fullName evidence="2">Glyoxalase</fullName>
    </submittedName>
</protein>
<reference evidence="2 3" key="1">
    <citation type="submission" date="2015-05" db="EMBL/GenBank/DDBJ databases">
        <title>Complete genome sequence of a sulfur-oxidizing gammaproteobacterium strain HA5.</title>
        <authorList>
            <person name="Miura A."/>
            <person name="Kojima H."/>
            <person name="Fukui M."/>
        </authorList>
    </citation>
    <scope>NUCLEOTIDE SEQUENCE [LARGE SCALE GENOMIC DNA]</scope>
    <source>
        <strain evidence="2 3">HA5</strain>
    </source>
</reference>
<gene>
    <name evidence="2" type="ORF">SCL_0224</name>
</gene>
<evidence type="ECO:0000259" key="1">
    <source>
        <dbReference type="PROSITE" id="PS51819"/>
    </source>
</evidence>